<evidence type="ECO:0000256" key="2">
    <source>
        <dbReference type="ARBA" id="ARBA00022723"/>
    </source>
</evidence>
<keyword evidence="5" id="KW-1185">Reference proteome</keyword>
<gene>
    <name evidence="4" type="ORF">QYF68_26070</name>
</gene>
<dbReference type="Gene3D" id="3.20.20.60">
    <property type="entry name" value="Phosphoenolpyruvate-binding domains"/>
    <property type="match status" value="2"/>
</dbReference>
<dbReference type="PANTHER" id="PTHR32308:SF10">
    <property type="entry name" value="CITRATE LYASE SUBUNIT BETA"/>
    <property type="match status" value="1"/>
</dbReference>
<dbReference type="InterPro" id="IPR039480">
    <property type="entry name" value="C-C_Bond_Lyase-like"/>
</dbReference>
<dbReference type="InterPro" id="IPR040442">
    <property type="entry name" value="Pyrv_kinase-like_dom_sf"/>
</dbReference>
<accession>A0ABT8HKH3</accession>
<dbReference type="RefSeq" id="WP_208676785.1">
    <property type="nucleotide sequence ID" value="NZ_CP070380.1"/>
</dbReference>
<comment type="cofactor">
    <cofactor evidence="1">
        <name>Mg(2+)</name>
        <dbReference type="ChEBI" id="CHEBI:18420"/>
    </cofactor>
</comment>
<name>A0ABT8HKH3_MYCAO</name>
<dbReference type="SUPFAM" id="SSF51621">
    <property type="entry name" value="Phosphoenolpyruvate/pyruvate domain"/>
    <property type="match status" value="1"/>
</dbReference>
<dbReference type="EMBL" id="JAUHTC010000089">
    <property type="protein sequence ID" value="MDN4521262.1"/>
    <property type="molecule type" value="Genomic_DNA"/>
</dbReference>
<evidence type="ECO:0000256" key="3">
    <source>
        <dbReference type="ARBA" id="ARBA00022842"/>
    </source>
</evidence>
<proteinExistence type="predicted"/>
<comment type="caution">
    <text evidence="4">The sequence shown here is derived from an EMBL/GenBank/DDBJ whole genome shotgun (WGS) entry which is preliminary data.</text>
</comment>
<dbReference type="InterPro" id="IPR011206">
    <property type="entry name" value="Citrate_lyase_beta/mcl1/mcl2"/>
</dbReference>
<organism evidence="4 5">
    <name type="scientific">Mycolicibacterium austroafricanum</name>
    <name type="common">Mycobacterium austroafricanum</name>
    <dbReference type="NCBI Taxonomy" id="39687"/>
    <lineage>
        <taxon>Bacteria</taxon>
        <taxon>Bacillati</taxon>
        <taxon>Actinomycetota</taxon>
        <taxon>Actinomycetes</taxon>
        <taxon>Mycobacteriales</taxon>
        <taxon>Mycobacteriaceae</taxon>
        <taxon>Mycolicibacterium</taxon>
    </lineage>
</organism>
<protein>
    <submittedName>
        <fullName evidence="4">HpcH/HpaI aldolase/citrate lyase family protein</fullName>
    </submittedName>
</protein>
<dbReference type="PANTHER" id="PTHR32308">
    <property type="entry name" value="LYASE BETA SUBUNIT, PUTATIVE (AFU_ORTHOLOGUE AFUA_4G13030)-RELATED"/>
    <property type="match status" value="1"/>
</dbReference>
<keyword evidence="2" id="KW-0479">Metal-binding</keyword>
<reference evidence="4" key="1">
    <citation type="submission" date="2023-07" db="EMBL/GenBank/DDBJ databases">
        <title>Degradation of tert-butanol by M. austroafricanum TBA100.</title>
        <authorList>
            <person name="Helbich S."/>
            <person name="Vainshtein Y."/>
        </authorList>
    </citation>
    <scope>NUCLEOTIDE SEQUENCE</scope>
    <source>
        <strain evidence="4">TBA100</strain>
    </source>
</reference>
<dbReference type="Pfam" id="PF15617">
    <property type="entry name" value="C-C_Bond_Lyase"/>
    <property type="match status" value="1"/>
</dbReference>
<dbReference type="Proteomes" id="UP001172687">
    <property type="component" value="Unassembled WGS sequence"/>
</dbReference>
<evidence type="ECO:0000256" key="1">
    <source>
        <dbReference type="ARBA" id="ARBA00001946"/>
    </source>
</evidence>
<keyword evidence="4" id="KW-0456">Lyase</keyword>
<sequence>MRHFDHLTDEDRKRLFHLEPQDFTLDDERDVLAVALGATLYTPADHPELAARVLRCVRAGVRSMVLDLEDAVIDDHLAAALCNSVAALDQLAAAGGVNAMIFVRVRTIGCIAEIARLLGAGRTVLAGFVVPKFTADNGASFLTATQAASELLGRRLYCMPVLESMQLVHRQTRGDELARLGRLFDRHRDQILALRVGATDMSAIFGIRRDRDLTIYDVRVVADVIADVVNYLGRMDGSGFLLTAPVWEYFADRERMFRPALRSTPFVEHDAVRFRDQLVSRDIDGLLREISLDNANGLHGKTVIHPSHVAPVHALAVVTHEEYQDATDIIAADCGGVRSSGYGNKMNEARPHRHWARRILQRAGAFGVTNEGVTFVDVLTAVAPR</sequence>
<dbReference type="GO" id="GO:0016829">
    <property type="term" value="F:lyase activity"/>
    <property type="evidence" value="ECO:0007669"/>
    <property type="project" value="UniProtKB-KW"/>
</dbReference>
<dbReference type="PIRSF" id="PIRSF015582">
    <property type="entry name" value="Cit_lyase_B"/>
    <property type="match status" value="1"/>
</dbReference>
<evidence type="ECO:0000313" key="4">
    <source>
        <dbReference type="EMBL" id="MDN4521262.1"/>
    </source>
</evidence>
<dbReference type="InterPro" id="IPR015813">
    <property type="entry name" value="Pyrv/PenolPyrv_kinase-like_dom"/>
</dbReference>
<evidence type="ECO:0000313" key="5">
    <source>
        <dbReference type="Proteomes" id="UP001172687"/>
    </source>
</evidence>
<keyword evidence="3" id="KW-0460">Magnesium</keyword>